<comment type="caution">
    <text evidence="3">The sequence shown here is derived from an EMBL/GenBank/DDBJ whole genome shotgun (WGS) entry which is preliminary data.</text>
</comment>
<sequence>MLVLTTACAGIFILAICRAPGSTLALAALVLLVQAKQEYDALATKMQEMAAKYETTVAELREHISTIQAECARNRALTEENRDYIHRSLTMQDFIHTLSKDLSKAREAVDQHGTTIVDLRERNLGLEGTIKDKDEQISKTAEALNQEVTQGKAAISSLQRELQEKAKEAQDWKEYSRNNR</sequence>
<dbReference type="EMBL" id="JANBPK010001819">
    <property type="protein sequence ID" value="KAJ2920653.1"/>
    <property type="molecule type" value="Genomic_DNA"/>
</dbReference>
<dbReference type="Proteomes" id="UP001140091">
    <property type="component" value="Unassembled WGS sequence"/>
</dbReference>
<feature type="region of interest" description="Disordered" evidence="2">
    <location>
        <begin position="159"/>
        <end position="180"/>
    </location>
</feature>
<feature type="compositionally biased region" description="Basic and acidic residues" evidence="2">
    <location>
        <begin position="161"/>
        <end position="180"/>
    </location>
</feature>
<organism evidence="3 4">
    <name type="scientific">Candolleomyces eurysporus</name>
    <dbReference type="NCBI Taxonomy" id="2828524"/>
    <lineage>
        <taxon>Eukaryota</taxon>
        <taxon>Fungi</taxon>
        <taxon>Dikarya</taxon>
        <taxon>Basidiomycota</taxon>
        <taxon>Agaricomycotina</taxon>
        <taxon>Agaricomycetes</taxon>
        <taxon>Agaricomycetidae</taxon>
        <taxon>Agaricales</taxon>
        <taxon>Agaricineae</taxon>
        <taxon>Psathyrellaceae</taxon>
        <taxon>Candolleomyces</taxon>
    </lineage>
</organism>
<protein>
    <submittedName>
        <fullName evidence="3">Uncharacterized protein</fullName>
    </submittedName>
</protein>
<keyword evidence="4" id="KW-1185">Reference proteome</keyword>
<evidence type="ECO:0000313" key="3">
    <source>
        <dbReference type="EMBL" id="KAJ2920653.1"/>
    </source>
</evidence>
<gene>
    <name evidence="3" type="ORF">H1R20_g16441</name>
</gene>
<evidence type="ECO:0000256" key="1">
    <source>
        <dbReference type="SAM" id="Coils"/>
    </source>
</evidence>
<feature type="non-terminal residue" evidence="3">
    <location>
        <position position="1"/>
    </location>
</feature>
<dbReference type="AlphaFoldDB" id="A0A9W8IVS4"/>
<accession>A0A9W8IVS4</accession>
<proteinExistence type="predicted"/>
<evidence type="ECO:0000256" key="2">
    <source>
        <dbReference type="SAM" id="MobiDB-lite"/>
    </source>
</evidence>
<evidence type="ECO:0000313" key="4">
    <source>
        <dbReference type="Proteomes" id="UP001140091"/>
    </source>
</evidence>
<reference evidence="3" key="1">
    <citation type="submission" date="2022-06" db="EMBL/GenBank/DDBJ databases">
        <title>Genome Sequence of Candolleomyces eurysporus.</title>
        <authorList>
            <person name="Buettner E."/>
        </authorList>
    </citation>
    <scope>NUCLEOTIDE SEQUENCE</scope>
    <source>
        <strain evidence="3">VTCC 930004</strain>
    </source>
</reference>
<keyword evidence="1" id="KW-0175">Coiled coil</keyword>
<dbReference type="OrthoDB" id="10363464at2759"/>
<feature type="coiled-coil region" evidence="1">
    <location>
        <begin position="32"/>
        <end position="70"/>
    </location>
</feature>
<name>A0A9W8IVS4_9AGAR</name>